<dbReference type="Pfam" id="PF00378">
    <property type="entry name" value="ECH_1"/>
    <property type="match status" value="1"/>
</dbReference>
<evidence type="ECO:0000256" key="16">
    <source>
        <dbReference type="ARBA" id="ARBA00083575"/>
    </source>
</evidence>
<reference evidence="17" key="1">
    <citation type="submission" date="2021-11" db="EMBL/GenBank/DDBJ databases">
        <authorList>
            <person name="Schell T."/>
        </authorList>
    </citation>
    <scope>NUCLEOTIDE SEQUENCE</scope>
    <source>
        <strain evidence="17">M5</strain>
    </source>
</reference>
<dbReference type="PANTHER" id="PTHR11941">
    <property type="entry name" value="ENOYL-COA HYDRATASE-RELATED"/>
    <property type="match status" value="1"/>
</dbReference>
<keyword evidence="4" id="KW-0276">Fatty acid metabolism</keyword>
<evidence type="ECO:0000256" key="9">
    <source>
        <dbReference type="ARBA" id="ARBA00023235"/>
    </source>
</evidence>
<dbReference type="InterPro" id="IPR001753">
    <property type="entry name" value="Enoyl-CoA_hydra/iso"/>
</dbReference>
<evidence type="ECO:0000256" key="5">
    <source>
        <dbReference type="ARBA" id="ARBA00022946"/>
    </source>
</evidence>
<comment type="subunit">
    <text evidence="3">Homotrimer.</text>
</comment>
<dbReference type="SUPFAM" id="SSF52096">
    <property type="entry name" value="ClpP/crotonase"/>
    <property type="match status" value="1"/>
</dbReference>
<evidence type="ECO:0000256" key="2">
    <source>
        <dbReference type="ARBA" id="ARBA00005005"/>
    </source>
</evidence>
<dbReference type="Gene3D" id="6.10.250.170">
    <property type="match status" value="1"/>
</dbReference>
<comment type="function">
    <text evidence="14">Key enzyme of fatty acid beta-oxidation. Able to isomerize both 3-cis (3Z) and 3-trans (3E) double bonds into the 2-trans (2E) form in a range of enoyl-CoA species, with a preference for (3Z)-enoyl-CoAs over (3E)-enoyl-CoAs. The catalytic efficiency of this enzyme is not affected by the fatty acyl chain length.</text>
</comment>
<dbReference type="InterPro" id="IPR029045">
    <property type="entry name" value="ClpP/crotonase-like_dom_sf"/>
</dbReference>
<gene>
    <name evidence="17" type="ORF">DGAL_LOCUS15153</name>
</gene>
<comment type="catalytic activity">
    <reaction evidence="13">
        <text>(3Z)-octenoyl-CoA = (2E)-octenoyl-CoA</text>
        <dbReference type="Rhea" id="RHEA:46044"/>
        <dbReference type="ChEBI" id="CHEBI:62242"/>
        <dbReference type="ChEBI" id="CHEBI:85640"/>
    </reaction>
    <physiologicalReaction direction="left-to-right" evidence="13">
        <dbReference type="Rhea" id="RHEA:46045"/>
    </physiologicalReaction>
</comment>
<dbReference type="PANTHER" id="PTHR11941:SF45">
    <property type="entry name" value="ENOYL-COA DELTA ISOMERASE 1, MITOCHONDRIAL"/>
    <property type="match status" value="1"/>
</dbReference>
<comment type="catalytic activity">
    <reaction evidence="10">
        <text>(3Z)-decenoyl-CoA = (2E)-decenoyl-CoA</text>
        <dbReference type="Rhea" id="RHEA:77195"/>
        <dbReference type="ChEBI" id="CHEBI:61406"/>
        <dbReference type="ChEBI" id="CHEBI:195601"/>
    </reaction>
    <physiologicalReaction direction="left-to-right" evidence="10">
        <dbReference type="Rhea" id="RHEA:77196"/>
    </physiologicalReaction>
</comment>
<comment type="subcellular location">
    <subcellularLocation>
        <location evidence="1">Mitochondrion matrix</location>
    </subcellularLocation>
</comment>
<evidence type="ECO:0000256" key="7">
    <source>
        <dbReference type="ARBA" id="ARBA00023098"/>
    </source>
</evidence>
<accession>A0A8J2S6E5</accession>
<comment type="pathway">
    <text evidence="2">Lipid metabolism; fatty acid beta-oxidation.</text>
</comment>
<keyword evidence="7" id="KW-0443">Lipid metabolism</keyword>
<keyword evidence="6" id="KW-0007">Acetylation</keyword>
<comment type="catalytic activity">
    <reaction evidence="11">
        <text>(2E)-tetradecenoyl-CoA = (3Z)-tetradecenoyl-CoA</text>
        <dbReference type="Rhea" id="RHEA:29847"/>
        <dbReference type="ChEBI" id="CHEBI:61405"/>
        <dbReference type="ChEBI" id="CHEBI:61968"/>
    </reaction>
    <physiologicalReaction direction="right-to-left" evidence="11">
        <dbReference type="Rhea" id="RHEA:29849"/>
    </physiologicalReaction>
</comment>
<comment type="catalytic activity">
    <reaction evidence="12">
        <text>(3Z)-dodecenoyl-CoA = (2E)-dodecenoyl-CoA</text>
        <dbReference type="Rhea" id="RHEA:23716"/>
        <dbReference type="ChEBI" id="CHEBI:57330"/>
        <dbReference type="ChEBI" id="CHEBI:58543"/>
        <dbReference type="EC" id="5.3.3.8"/>
    </reaction>
    <physiologicalReaction direction="left-to-right" evidence="12">
        <dbReference type="Rhea" id="RHEA:23717"/>
    </physiologicalReaction>
</comment>
<evidence type="ECO:0000256" key="15">
    <source>
        <dbReference type="ARBA" id="ARBA00068317"/>
    </source>
</evidence>
<proteinExistence type="predicted"/>
<dbReference type="OrthoDB" id="1696280at2759"/>
<evidence type="ECO:0000256" key="1">
    <source>
        <dbReference type="ARBA" id="ARBA00004305"/>
    </source>
</evidence>
<dbReference type="FunFam" id="3.90.226.10:FF:000034">
    <property type="entry name" value="Enoyl-CoA delta isomerase 1"/>
    <property type="match status" value="1"/>
</dbReference>
<evidence type="ECO:0000256" key="11">
    <source>
        <dbReference type="ARBA" id="ARBA00051293"/>
    </source>
</evidence>
<dbReference type="GO" id="GO:0004165">
    <property type="term" value="F:delta(3)-delta(2)-enoyl-CoA isomerase activity"/>
    <property type="evidence" value="ECO:0007669"/>
    <property type="project" value="UniProtKB-EC"/>
</dbReference>
<evidence type="ECO:0000256" key="6">
    <source>
        <dbReference type="ARBA" id="ARBA00022990"/>
    </source>
</evidence>
<organism evidence="17 18">
    <name type="scientific">Daphnia galeata</name>
    <dbReference type="NCBI Taxonomy" id="27404"/>
    <lineage>
        <taxon>Eukaryota</taxon>
        <taxon>Metazoa</taxon>
        <taxon>Ecdysozoa</taxon>
        <taxon>Arthropoda</taxon>
        <taxon>Crustacea</taxon>
        <taxon>Branchiopoda</taxon>
        <taxon>Diplostraca</taxon>
        <taxon>Cladocera</taxon>
        <taxon>Anomopoda</taxon>
        <taxon>Daphniidae</taxon>
        <taxon>Daphnia</taxon>
    </lineage>
</organism>
<keyword evidence="9" id="KW-0413">Isomerase</keyword>
<keyword evidence="18" id="KW-1185">Reference proteome</keyword>
<evidence type="ECO:0000256" key="4">
    <source>
        <dbReference type="ARBA" id="ARBA00022832"/>
    </source>
</evidence>
<evidence type="ECO:0000256" key="10">
    <source>
        <dbReference type="ARBA" id="ARBA00050938"/>
    </source>
</evidence>
<dbReference type="GO" id="GO:0005759">
    <property type="term" value="C:mitochondrial matrix"/>
    <property type="evidence" value="ECO:0007669"/>
    <property type="project" value="UniProtKB-SubCell"/>
</dbReference>
<evidence type="ECO:0000256" key="3">
    <source>
        <dbReference type="ARBA" id="ARBA00011233"/>
    </source>
</evidence>
<dbReference type="AlphaFoldDB" id="A0A8J2S6E5"/>
<dbReference type="CDD" id="cd06558">
    <property type="entry name" value="crotonase-like"/>
    <property type="match status" value="1"/>
</dbReference>
<name>A0A8J2S6E5_9CRUS</name>
<evidence type="ECO:0000256" key="8">
    <source>
        <dbReference type="ARBA" id="ARBA00023128"/>
    </source>
</evidence>
<keyword evidence="8" id="KW-0496">Mitochondrion</keyword>
<comment type="caution">
    <text evidence="17">The sequence shown here is derived from an EMBL/GenBank/DDBJ whole genome shotgun (WGS) entry which is preliminary data.</text>
</comment>
<evidence type="ECO:0000256" key="12">
    <source>
        <dbReference type="ARBA" id="ARBA00052376"/>
    </source>
</evidence>
<evidence type="ECO:0000256" key="13">
    <source>
        <dbReference type="ARBA" id="ARBA00052542"/>
    </source>
</evidence>
<dbReference type="Gene3D" id="3.90.226.10">
    <property type="entry name" value="2-enoyl-CoA Hydratase, Chain A, domain 1"/>
    <property type="match status" value="1"/>
</dbReference>
<keyword evidence="5" id="KW-0809">Transit peptide</keyword>
<protein>
    <recommendedName>
        <fullName evidence="15">Enoyl-CoA delta isomerase 1, mitochondrial</fullName>
    </recommendedName>
    <alternativeName>
        <fullName evidence="16">3,2-trans-enoyl-CoA isomerase</fullName>
    </alternativeName>
</protein>
<evidence type="ECO:0000313" key="17">
    <source>
        <dbReference type="EMBL" id="CAH0111506.1"/>
    </source>
</evidence>
<evidence type="ECO:0000313" key="18">
    <source>
        <dbReference type="Proteomes" id="UP000789390"/>
    </source>
</evidence>
<sequence length="312" mass="34542">MELVWIISLYYMATSWLSPFSILNFRTKMMSFASITRNNVLPVLRRSSQIQSTASLSSLVKLEEKQGYAVVSMQKPPVNSLSLEMIQALSQSLSELEKNKCKGIILTSACPGIFSAGLDIREMYQPTDERLSQFWSSLQTLWLQLYGSKMATVALINVSHAPAGGCLLAICCDSRIMLNGKSKIGLNETKLGIVAPSWFKDTFVNTIGVRQSERALQLGSLFNPEEALKIGLVDKLVPDMETATVVAEAELKEFLQIPAMARYLSKMKIREAALKGLAETREADLNQFVNFAKTDAVQKGLGLYLQSLAKKN</sequence>
<evidence type="ECO:0000256" key="14">
    <source>
        <dbReference type="ARBA" id="ARBA00056147"/>
    </source>
</evidence>
<dbReference type="EMBL" id="CAKKLH010000314">
    <property type="protein sequence ID" value="CAH0111506.1"/>
    <property type="molecule type" value="Genomic_DNA"/>
</dbReference>
<dbReference type="Proteomes" id="UP000789390">
    <property type="component" value="Unassembled WGS sequence"/>
</dbReference>
<dbReference type="GO" id="GO:0006635">
    <property type="term" value="P:fatty acid beta-oxidation"/>
    <property type="evidence" value="ECO:0007669"/>
    <property type="project" value="TreeGrafter"/>
</dbReference>